<dbReference type="Gene3D" id="1.10.10.820">
    <property type="match status" value="1"/>
</dbReference>
<dbReference type="FunFam" id="1.20.5.4820:FF:000002">
    <property type="entry name" value="Myosin heavy chain 10"/>
    <property type="match status" value="1"/>
</dbReference>
<dbReference type="FunFam" id="1.20.58.530:FF:000003">
    <property type="entry name" value="Myosin heavy chain 10"/>
    <property type="match status" value="1"/>
</dbReference>
<evidence type="ECO:0000256" key="2">
    <source>
        <dbReference type="ARBA" id="ARBA00022741"/>
    </source>
</evidence>
<protein>
    <submittedName>
        <fullName evidence="14">Paramyosin</fullName>
    </submittedName>
</protein>
<feature type="region of interest" description="Disordered" evidence="10">
    <location>
        <begin position="212"/>
        <end position="233"/>
    </location>
</feature>
<feature type="compositionally biased region" description="Basic and acidic residues" evidence="10">
    <location>
        <begin position="1344"/>
        <end position="1367"/>
    </location>
</feature>
<evidence type="ECO:0000256" key="8">
    <source>
        <dbReference type="ARBA" id="ARBA00023203"/>
    </source>
</evidence>
<feature type="compositionally biased region" description="Basic and acidic residues" evidence="10">
    <location>
        <begin position="1864"/>
        <end position="1893"/>
    </location>
</feature>
<reference evidence="14" key="1">
    <citation type="submission" date="2016-11" db="UniProtKB">
        <authorList>
            <consortium name="WormBaseParasite"/>
        </authorList>
    </citation>
    <scope>IDENTIFICATION</scope>
</reference>
<evidence type="ECO:0000256" key="4">
    <source>
        <dbReference type="ARBA" id="ARBA00022860"/>
    </source>
</evidence>
<dbReference type="GO" id="GO:0005524">
    <property type="term" value="F:ATP binding"/>
    <property type="evidence" value="ECO:0007669"/>
    <property type="project" value="UniProtKB-UniRule"/>
</dbReference>
<feature type="compositionally biased region" description="Basic and acidic residues" evidence="10">
    <location>
        <begin position="1277"/>
        <end position="1319"/>
    </location>
</feature>
<dbReference type="InterPro" id="IPR001609">
    <property type="entry name" value="Myosin_head_motor_dom-like"/>
</dbReference>
<dbReference type="InterPro" id="IPR004009">
    <property type="entry name" value="SH3_Myosin"/>
</dbReference>
<dbReference type="Gene3D" id="1.20.5.340">
    <property type="match status" value="3"/>
</dbReference>
<organism evidence="13 14">
    <name type="scientific">Macrostomum lignano</name>
    <dbReference type="NCBI Taxonomy" id="282301"/>
    <lineage>
        <taxon>Eukaryota</taxon>
        <taxon>Metazoa</taxon>
        <taxon>Spiralia</taxon>
        <taxon>Lophotrochozoa</taxon>
        <taxon>Platyhelminthes</taxon>
        <taxon>Rhabditophora</taxon>
        <taxon>Macrostomorpha</taxon>
        <taxon>Macrostomida</taxon>
        <taxon>Macrostomidae</taxon>
        <taxon>Macrostomum</taxon>
    </lineage>
</organism>
<keyword evidence="2 9" id="KW-0547">Nucleotide-binding</keyword>
<keyword evidence="4" id="KW-0112">Calmodulin-binding</keyword>
<feature type="compositionally biased region" description="Basic and acidic residues" evidence="10">
    <location>
        <begin position="1328"/>
        <end position="1337"/>
    </location>
</feature>
<dbReference type="Gene3D" id="3.40.850.10">
    <property type="entry name" value="Kinesin motor domain"/>
    <property type="match status" value="1"/>
</dbReference>
<dbReference type="GO" id="GO:0000146">
    <property type="term" value="F:microfilament motor activity"/>
    <property type="evidence" value="ECO:0007669"/>
    <property type="project" value="TreeGrafter"/>
</dbReference>
<dbReference type="GO" id="GO:0051015">
    <property type="term" value="F:actin filament binding"/>
    <property type="evidence" value="ECO:0007669"/>
    <property type="project" value="InterPro"/>
</dbReference>
<dbReference type="SMART" id="SM00242">
    <property type="entry name" value="MYSc"/>
    <property type="match status" value="1"/>
</dbReference>
<proteinExistence type="inferred from homology"/>
<evidence type="ECO:0000259" key="11">
    <source>
        <dbReference type="PROSITE" id="PS51456"/>
    </source>
</evidence>
<feature type="domain" description="Myosin motor" evidence="11">
    <location>
        <begin position="88"/>
        <end position="812"/>
    </location>
</feature>
<accession>A0A1I8G101</accession>
<dbReference type="Gene3D" id="1.20.120.720">
    <property type="entry name" value="Myosin VI head, motor domain, U50 subdomain"/>
    <property type="match status" value="1"/>
</dbReference>
<dbReference type="WBParaSite" id="maker-uti_cns_0000570-snap-gene-1.12-mRNA-1">
    <property type="protein sequence ID" value="maker-uti_cns_0000570-snap-gene-1.12-mRNA-1"/>
    <property type="gene ID" value="maker-uti_cns_0000570-snap-gene-1.12"/>
</dbReference>
<feature type="region of interest" description="Disordered" evidence="10">
    <location>
        <begin position="1457"/>
        <end position="1488"/>
    </location>
</feature>
<dbReference type="Proteomes" id="UP000095280">
    <property type="component" value="Unplaced"/>
</dbReference>
<feature type="compositionally biased region" description="Basic and acidic residues" evidence="10">
    <location>
        <begin position="1910"/>
        <end position="1940"/>
    </location>
</feature>
<evidence type="ECO:0000313" key="13">
    <source>
        <dbReference type="Proteomes" id="UP000095280"/>
    </source>
</evidence>
<dbReference type="PROSITE" id="PS50096">
    <property type="entry name" value="IQ"/>
    <property type="match status" value="1"/>
</dbReference>
<dbReference type="GO" id="GO:0016020">
    <property type="term" value="C:membrane"/>
    <property type="evidence" value="ECO:0007669"/>
    <property type="project" value="TreeGrafter"/>
</dbReference>
<dbReference type="Pfam" id="PF02736">
    <property type="entry name" value="Myosin_N"/>
    <property type="match status" value="1"/>
</dbReference>
<feature type="region of interest" description="Disordered" evidence="10">
    <location>
        <begin position="1864"/>
        <end position="1987"/>
    </location>
</feature>
<dbReference type="PROSITE" id="PS51844">
    <property type="entry name" value="SH3_LIKE"/>
    <property type="match status" value="1"/>
</dbReference>
<dbReference type="GO" id="GO:0005737">
    <property type="term" value="C:cytoplasm"/>
    <property type="evidence" value="ECO:0007669"/>
    <property type="project" value="UniProtKB-ARBA"/>
</dbReference>
<dbReference type="Pfam" id="PF01576">
    <property type="entry name" value="Myosin_tail_1"/>
    <property type="match status" value="2"/>
</dbReference>
<evidence type="ECO:0000256" key="1">
    <source>
        <dbReference type="ARBA" id="ARBA00008314"/>
    </source>
</evidence>
<feature type="compositionally biased region" description="Basic and acidic residues" evidence="10">
    <location>
        <begin position="1977"/>
        <end position="1987"/>
    </location>
</feature>
<feature type="region of interest" description="Disordered" evidence="10">
    <location>
        <begin position="1237"/>
        <end position="1367"/>
    </location>
</feature>
<dbReference type="InterPro" id="IPR036961">
    <property type="entry name" value="Kinesin_motor_dom_sf"/>
</dbReference>
<sequence length="1987" mass="229456">MASDADIRAQALGPLLVGSSNSLVNDPAQEQQWAAKKLVWVPHETQGFVSASLKEEKGDDVVVELSDTKELRKVAKDDIQRMNPPKFTKKEDMSELSNLNEACVLHNLRDRYFSDLIYTYSGLFCVVINPYKRLPIYSEHVIEAYKGKKRSDCPPHIFAIADQAYRSMLENREDQSILCTGESGAGKTENTKKVIQYLAFVASSMKTAASTASNLPGQGAQSGPGGRSGSVSASLSHGELEQQLLQANPILEAFGNAKTIKNDNSSRFGKFIRINFDTTGFISGANIETYLLEKARVIQQAKDERCFHIFYQLLSTRDNELIRTLLLEDFKNYKYLSNGRVPVPGVEDKAALDETLQAMEIMGISSEERHSIFRVISAVLQLGAIEFKQERNSDQATMPDSTNAQKACHLLGLQLNDLVRAFLRPRIKVGRDFVNKSQSQEQVVFAVEAISKAIYERLFRWLVTRINRSLDRSKARQSAHFIGILDIAGFEIFELNSFEQLCINYTNEKLQQLFNHTMFILEQEEYQKEGIEWKFIDFGLDLQPTIDLIEKTPMIDKQQMGIFAILDEECWFPKATDKSFVEKLQKNFDQHPKFARASMKKTATNGFAVVHYAGRVDYSADNWLQKNQDPLNENVVAVLQNSSDQFVASLWKDVENVVGLAAQAASETVFGQRTKKGMFRTVGQLYKEQLARLMNVLNNTTPNFVRCIIPNHEKKSGKLDSLLVLDQLRCNGVLEGIRICRQGFPNRILFQEFKQRYEILCPNVLSKTFMDGRKAVELMIENLELDSNLYRIGRSKVFFRAGIIAYLEEERDKRLAEYIVGFQAHARGYLARKNYQKRIQQSNAIRIIQRNCASYLKLRNWTWWRLYTKVRPLLQVTRQDEIVQAKDSEIKQLRDTCERSQSELSEYKTSYMQLSEEQHQLKEALQQERDQLAEAEDAREKLSNRTGELSAMLEELRLQLEDEYTKATKYAEEKREQQQVIQDLEEQLETSEEQKQKVQLEKVGLESRLRDLESNLANSSDQSQKLLAERKALEDRLTELSSVLTEEEERSRGLGKLKAKHESIIKELEERLQAEKDTRQDLERAKRRLESELMERQDELQEATQRMRDFEAQVKRLEEEHQKFQAKIDEEVAARSTAQKAARDLEARIQELSEDLDAEKVARDRAEKHKRDLGEELEALKQEFEDQQDSNNVQQDLNRRRNEELLSLKSSLEEQQKANETQISELKQRNAKTVEELQEQMESLRRAKQQLEKQRQQLESEVADLSNEVKSLSQAKAESEKRRKALEQRVMEAESKFQESDKQRADISDRLGRAAKEVESLQAQLEEAESRALRAEKSSSAGDIQRREMEASLEEENRAKLAEQREQTEKQLAAVQQLSQELKRKVGEDSEQLAELDEQRNRLRRECEDLQLRLEETQALNDKLEKGRRKMLGELDDMQHLCETQRKELLDLERKQKKFDERASESQNRLAQLQAEKDRLSQESREKESKILALQRDMESLSDRLADAERARNLKTKELEELLANQNDAGKSAHDLERSKAQLEAKLQELQTHLDEVEDELTVSEDNRLRLEVNSQAMREQHTKELHEREEAAEDARRQLVKQLKDLEAEVEDERKTRAMAVSAKKKLETEYANLLASLDDIGKQKEEALKQLRKVQQAYQTLQHDAEEALSSKDELLANYREAEKRLRSLESERQQMLDDLTASERQRRTLLSERDELLEVARGAETSRNSLAEENKKLETRVHQLEEDLEEESAEKEDVRDRLKRLEAQLEASQVDLQNERAAAQKAESQRISLDRQNKELLAKLADLEQENSRKGRAQVAALEGRIASLEEQLEVESKERVKENRSSRKLERRLKELMLQVEDERRNADQLRQQADKVQAEKKKVKREQQDLEEELTQQKAQRRRLQRDYDDLVEAKETLDREVQSLRKQVQRDRVGGGRSRRHRDLAGGAADFSDSALDDQSSVATDQQVEGDGGRGDSHEAD</sequence>
<dbReference type="GO" id="GO:0016459">
    <property type="term" value="C:myosin complex"/>
    <property type="evidence" value="ECO:0007669"/>
    <property type="project" value="UniProtKB-KW"/>
</dbReference>
<evidence type="ECO:0000256" key="5">
    <source>
        <dbReference type="ARBA" id="ARBA00023054"/>
    </source>
</evidence>
<keyword evidence="13" id="KW-1185">Reference proteome</keyword>
<feature type="compositionally biased region" description="Basic and acidic residues" evidence="10">
    <location>
        <begin position="1475"/>
        <end position="1488"/>
    </location>
</feature>
<feature type="binding site" evidence="9">
    <location>
        <begin position="181"/>
        <end position="188"/>
    </location>
    <ligand>
        <name>ATP</name>
        <dbReference type="ChEBI" id="CHEBI:30616"/>
    </ligand>
</feature>
<dbReference type="Gene3D" id="2.30.30.360">
    <property type="entry name" value="Myosin S1 fragment, N-terminal"/>
    <property type="match status" value="1"/>
</dbReference>
<evidence type="ECO:0000256" key="10">
    <source>
        <dbReference type="SAM" id="MobiDB-lite"/>
    </source>
</evidence>
<dbReference type="Gene3D" id="4.10.270.10">
    <property type="entry name" value="Myosin, subunit A"/>
    <property type="match status" value="1"/>
</dbReference>
<dbReference type="InterPro" id="IPR027417">
    <property type="entry name" value="P-loop_NTPase"/>
</dbReference>
<evidence type="ECO:0000313" key="14">
    <source>
        <dbReference type="WBParaSite" id="maker-uti_cns_0000570-snap-gene-1.12-mRNA-1"/>
    </source>
</evidence>
<evidence type="ECO:0000259" key="12">
    <source>
        <dbReference type="PROSITE" id="PS51844"/>
    </source>
</evidence>
<feature type="region of interest" description="Actin-binding" evidence="9">
    <location>
        <begin position="690"/>
        <end position="712"/>
    </location>
</feature>
<dbReference type="SUPFAM" id="SSF52540">
    <property type="entry name" value="P-loop containing nucleoside triphosphate hydrolases"/>
    <property type="match status" value="1"/>
</dbReference>
<keyword evidence="3 9" id="KW-0067">ATP-binding</keyword>
<feature type="domain" description="Myosin N-terminal SH3-like" evidence="12">
    <location>
        <begin position="34"/>
        <end position="84"/>
    </location>
</feature>
<dbReference type="FunFam" id="1.20.120.720:FF:000001">
    <property type="entry name" value="Myosin heavy chain, muscle"/>
    <property type="match status" value="1"/>
</dbReference>
<name>A0A1I8G101_9PLAT</name>
<dbReference type="Gene3D" id="1.20.58.530">
    <property type="match status" value="1"/>
</dbReference>
<dbReference type="PRINTS" id="PR00193">
    <property type="entry name" value="MYOSINHEAVY"/>
</dbReference>
<keyword evidence="6 9" id="KW-0518">Myosin</keyword>
<dbReference type="SUPFAM" id="SSF90257">
    <property type="entry name" value="Myosin rod fragments"/>
    <property type="match status" value="6"/>
</dbReference>
<evidence type="ECO:0000256" key="3">
    <source>
        <dbReference type="ARBA" id="ARBA00022840"/>
    </source>
</evidence>
<evidence type="ECO:0000256" key="9">
    <source>
        <dbReference type="PROSITE-ProRule" id="PRU00782"/>
    </source>
</evidence>
<dbReference type="GO" id="GO:0007015">
    <property type="term" value="P:actin filament organization"/>
    <property type="evidence" value="ECO:0007669"/>
    <property type="project" value="TreeGrafter"/>
</dbReference>
<dbReference type="PANTHER" id="PTHR13140">
    <property type="entry name" value="MYOSIN"/>
    <property type="match status" value="1"/>
</dbReference>
<dbReference type="FunFam" id="2.30.30.360:FF:000001">
    <property type="entry name" value="Myosin heavy chain"/>
    <property type="match status" value="1"/>
</dbReference>
<keyword evidence="5" id="KW-0175">Coiled coil</keyword>
<dbReference type="InterPro" id="IPR000048">
    <property type="entry name" value="IQ_motif_EF-hand-BS"/>
</dbReference>
<dbReference type="SMART" id="SM00015">
    <property type="entry name" value="IQ"/>
    <property type="match status" value="1"/>
</dbReference>
<dbReference type="Gene3D" id="3.30.70.1590">
    <property type="match status" value="1"/>
</dbReference>
<dbReference type="CDD" id="cd01377">
    <property type="entry name" value="MYSc_class_II"/>
    <property type="match status" value="1"/>
</dbReference>
<keyword evidence="8 9" id="KW-0009">Actin-binding</keyword>
<dbReference type="InterPro" id="IPR002928">
    <property type="entry name" value="Myosin_tail"/>
</dbReference>
<comment type="similarity">
    <text evidence="1 9">Belongs to the TRAFAC class myosin-kinesin ATPase superfamily. Myosin family.</text>
</comment>
<dbReference type="FunFam" id="1.10.10.820:FF:000001">
    <property type="entry name" value="Myosin heavy chain"/>
    <property type="match status" value="1"/>
</dbReference>
<evidence type="ECO:0000256" key="7">
    <source>
        <dbReference type="ARBA" id="ARBA00023175"/>
    </source>
</evidence>
<dbReference type="PANTHER" id="PTHR13140:SF857">
    <property type="entry name" value="MYOSIN-11"/>
    <property type="match status" value="1"/>
</dbReference>
<dbReference type="FunFam" id="3.30.70.1590:FF:000001">
    <property type="entry name" value="Myosin heavy chain"/>
    <property type="match status" value="1"/>
</dbReference>
<keyword evidence="7 9" id="KW-0505">Motor protein</keyword>
<dbReference type="GO" id="GO:0045177">
    <property type="term" value="C:apical part of cell"/>
    <property type="evidence" value="ECO:0007669"/>
    <property type="project" value="UniProtKB-ARBA"/>
</dbReference>
<dbReference type="FunFam" id="3.40.850.10:FF:000101">
    <property type="entry name" value="Slow myosin heavy chain 2"/>
    <property type="match status" value="1"/>
</dbReference>
<dbReference type="GO" id="GO:0005516">
    <property type="term" value="F:calmodulin binding"/>
    <property type="evidence" value="ECO:0007669"/>
    <property type="project" value="UniProtKB-KW"/>
</dbReference>
<feature type="compositionally biased region" description="Polar residues" evidence="10">
    <location>
        <begin position="1963"/>
        <end position="1973"/>
    </location>
</feature>
<feature type="compositionally biased region" description="Basic and acidic residues" evidence="10">
    <location>
        <begin position="1242"/>
        <end position="1258"/>
    </location>
</feature>
<dbReference type="InterPro" id="IPR008989">
    <property type="entry name" value="Myosin_S1_N"/>
</dbReference>
<dbReference type="PROSITE" id="PS51456">
    <property type="entry name" value="MYOSIN_MOTOR"/>
    <property type="match status" value="1"/>
</dbReference>
<evidence type="ECO:0000256" key="6">
    <source>
        <dbReference type="ARBA" id="ARBA00023123"/>
    </source>
</evidence>
<dbReference type="Pfam" id="PF00063">
    <property type="entry name" value="Myosin_head"/>
    <property type="match status" value="1"/>
</dbReference>